<evidence type="ECO:0000256" key="7">
    <source>
        <dbReference type="SAM" id="MobiDB-lite"/>
    </source>
</evidence>
<dbReference type="PANTHER" id="PTHR30520:SF6">
    <property type="entry name" value="FORMATE_NITRATE FAMILY TRANSPORTER (EUROFUNG)"/>
    <property type="match status" value="1"/>
</dbReference>
<dbReference type="AlphaFoldDB" id="A0AAN6YDE0"/>
<comment type="similarity">
    <text evidence="6">Belongs to the FNT transporter (TC 1.A.16) family.</text>
</comment>
<feature type="transmembrane region" description="Helical" evidence="8">
    <location>
        <begin position="26"/>
        <end position="54"/>
    </location>
</feature>
<dbReference type="PANTHER" id="PTHR30520">
    <property type="entry name" value="FORMATE TRANSPORTER-RELATED"/>
    <property type="match status" value="1"/>
</dbReference>
<comment type="subcellular location">
    <subcellularLocation>
        <location evidence="1">Membrane</location>
        <topology evidence="1">Multi-pass membrane protein</topology>
    </subcellularLocation>
</comment>
<dbReference type="InterPro" id="IPR000292">
    <property type="entry name" value="For/NO2_transpt"/>
</dbReference>
<dbReference type="PROSITE" id="PS01005">
    <property type="entry name" value="FORMATE_NITRITE_TP_1"/>
    <property type="match status" value="1"/>
</dbReference>
<sequence>MAYTPSQTLELVSRAGARKANTKPHLVFISAVVGGCMVAFAVAAFLAVVTAPWYQENAPGLIRMVGALIFPSGLVMIVLTGSELFTGTTMFTTVAWLHKRITILQLCQHWFLCFWGNFAGSLFVILIIFGYGGGFDHSPYKDQVIATATSKQVVPSFHQIFLRGIGCNWLVCLAIMLGMQAKDLNSKIIAMWWPIFIFGAAGLEHVVANMSFIPLAIFLNTPGLSVGLYIWKGIIPSCIGNIIGGALFCGAYFFWFFIYREGEIMVDGTYYNQPQPPATAASDAAEKGQGDININMLHTNPSSVQMGKPTATLSDSDTN</sequence>
<reference evidence="9" key="2">
    <citation type="submission" date="2023-05" db="EMBL/GenBank/DDBJ databases">
        <authorList>
            <consortium name="Lawrence Berkeley National Laboratory"/>
            <person name="Steindorff A."/>
            <person name="Hensen N."/>
            <person name="Bonometti L."/>
            <person name="Westerberg I."/>
            <person name="Brannstrom I.O."/>
            <person name="Guillou S."/>
            <person name="Cros-Aarteil S."/>
            <person name="Calhoun S."/>
            <person name="Haridas S."/>
            <person name="Kuo A."/>
            <person name="Mondo S."/>
            <person name="Pangilinan J."/>
            <person name="Riley R."/>
            <person name="Labutti K."/>
            <person name="Andreopoulos B."/>
            <person name="Lipzen A."/>
            <person name="Chen C."/>
            <person name="Yanf M."/>
            <person name="Daum C."/>
            <person name="Ng V."/>
            <person name="Clum A."/>
            <person name="Ohm R."/>
            <person name="Martin F."/>
            <person name="Silar P."/>
            <person name="Natvig D."/>
            <person name="Lalanne C."/>
            <person name="Gautier V."/>
            <person name="Ament-Velasquez S.L."/>
            <person name="Kruys A."/>
            <person name="Hutchinson M.I."/>
            <person name="Powell A.J."/>
            <person name="Barry K."/>
            <person name="Miller A.N."/>
            <person name="Grigoriev I.V."/>
            <person name="Debuchy R."/>
            <person name="Gladieux P."/>
            <person name="Thoren M.H."/>
            <person name="Johannesson H."/>
        </authorList>
    </citation>
    <scope>NUCLEOTIDE SEQUENCE</scope>
    <source>
        <strain evidence="9">PSN293</strain>
    </source>
</reference>
<dbReference type="Proteomes" id="UP001301769">
    <property type="component" value="Unassembled WGS sequence"/>
</dbReference>
<feature type="transmembrane region" description="Helical" evidence="8">
    <location>
        <begin position="160"/>
        <end position="179"/>
    </location>
</feature>
<keyword evidence="5 8" id="KW-0472">Membrane</keyword>
<feature type="transmembrane region" description="Helical" evidence="8">
    <location>
        <begin position="191"/>
        <end position="217"/>
    </location>
</feature>
<dbReference type="GO" id="GO:0005886">
    <property type="term" value="C:plasma membrane"/>
    <property type="evidence" value="ECO:0007669"/>
    <property type="project" value="TreeGrafter"/>
</dbReference>
<dbReference type="FunFam" id="1.20.1080.10:FF:000011">
    <property type="entry name" value="Formate family transporter"/>
    <property type="match status" value="1"/>
</dbReference>
<dbReference type="InterPro" id="IPR024002">
    <property type="entry name" value="For/NO2_transpt_CS"/>
</dbReference>
<accession>A0AAN6YDE0</accession>
<name>A0AAN6YDE0_9PEZI</name>
<evidence type="ECO:0000256" key="2">
    <source>
        <dbReference type="ARBA" id="ARBA00022448"/>
    </source>
</evidence>
<keyword evidence="10" id="KW-1185">Reference proteome</keyword>
<keyword evidence="2" id="KW-0813">Transport</keyword>
<evidence type="ECO:0000256" key="4">
    <source>
        <dbReference type="ARBA" id="ARBA00022989"/>
    </source>
</evidence>
<comment type="caution">
    <text evidence="9">The sequence shown here is derived from an EMBL/GenBank/DDBJ whole genome shotgun (WGS) entry which is preliminary data.</text>
</comment>
<feature type="transmembrane region" description="Helical" evidence="8">
    <location>
        <begin position="74"/>
        <end position="97"/>
    </location>
</feature>
<feature type="transmembrane region" description="Helical" evidence="8">
    <location>
        <begin position="229"/>
        <end position="255"/>
    </location>
</feature>
<dbReference type="EMBL" id="MU858068">
    <property type="protein sequence ID" value="KAK4216448.1"/>
    <property type="molecule type" value="Genomic_DNA"/>
</dbReference>
<dbReference type="PROSITE" id="PS01006">
    <property type="entry name" value="FORMATE_NITRITE_TP_2"/>
    <property type="match status" value="1"/>
</dbReference>
<evidence type="ECO:0000313" key="9">
    <source>
        <dbReference type="EMBL" id="KAK4216448.1"/>
    </source>
</evidence>
<evidence type="ECO:0000256" key="5">
    <source>
        <dbReference type="ARBA" id="ARBA00023136"/>
    </source>
</evidence>
<keyword evidence="4 8" id="KW-1133">Transmembrane helix</keyword>
<gene>
    <name evidence="9" type="ORF">QBC37DRAFT_279308</name>
</gene>
<evidence type="ECO:0000256" key="3">
    <source>
        <dbReference type="ARBA" id="ARBA00022692"/>
    </source>
</evidence>
<keyword evidence="3 8" id="KW-0812">Transmembrane</keyword>
<dbReference type="GO" id="GO:0015513">
    <property type="term" value="F:high-affinity secondary active nitrite transmembrane transporter activity"/>
    <property type="evidence" value="ECO:0007669"/>
    <property type="project" value="TreeGrafter"/>
</dbReference>
<evidence type="ECO:0000256" key="6">
    <source>
        <dbReference type="ARBA" id="ARBA00049660"/>
    </source>
</evidence>
<dbReference type="Pfam" id="PF01226">
    <property type="entry name" value="Form_Nir_trans"/>
    <property type="match status" value="1"/>
</dbReference>
<dbReference type="GO" id="GO:0015707">
    <property type="term" value="P:nitrite transport"/>
    <property type="evidence" value="ECO:0007669"/>
    <property type="project" value="TreeGrafter"/>
</dbReference>
<dbReference type="InterPro" id="IPR023271">
    <property type="entry name" value="Aquaporin-like"/>
</dbReference>
<feature type="region of interest" description="Disordered" evidence="7">
    <location>
        <begin position="300"/>
        <end position="319"/>
    </location>
</feature>
<reference evidence="9" key="1">
    <citation type="journal article" date="2023" name="Mol. Phylogenet. Evol.">
        <title>Genome-scale phylogeny and comparative genomics of the fungal order Sordariales.</title>
        <authorList>
            <person name="Hensen N."/>
            <person name="Bonometti L."/>
            <person name="Westerberg I."/>
            <person name="Brannstrom I.O."/>
            <person name="Guillou S."/>
            <person name="Cros-Aarteil S."/>
            <person name="Calhoun S."/>
            <person name="Haridas S."/>
            <person name="Kuo A."/>
            <person name="Mondo S."/>
            <person name="Pangilinan J."/>
            <person name="Riley R."/>
            <person name="LaButti K."/>
            <person name="Andreopoulos B."/>
            <person name="Lipzen A."/>
            <person name="Chen C."/>
            <person name="Yan M."/>
            <person name="Daum C."/>
            <person name="Ng V."/>
            <person name="Clum A."/>
            <person name="Steindorff A."/>
            <person name="Ohm R.A."/>
            <person name="Martin F."/>
            <person name="Silar P."/>
            <person name="Natvig D.O."/>
            <person name="Lalanne C."/>
            <person name="Gautier V."/>
            <person name="Ament-Velasquez S.L."/>
            <person name="Kruys A."/>
            <person name="Hutchinson M.I."/>
            <person name="Powell A.J."/>
            <person name="Barry K."/>
            <person name="Miller A.N."/>
            <person name="Grigoriev I.V."/>
            <person name="Debuchy R."/>
            <person name="Gladieux P."/>
            <person name="Hiltunen Thoren M."/>
            <person name="Johannesson H."/>
        </authorList>
    </citation>
    <scope>NUCLEOTIDE SEQUENCE</scope>
    <source>
        <strain evidence="9">PSN293</strain>
    </source>
</reference>
<proteinExistence type="inferred from homology"/>
<protein>
    <submittedName>
        <fullName evidence="9">Formate nitrite transporter family protein</fullName>
    </submittedName>
</protein>
<dbReference type="Gene3D" id="1.20.1080.10">
    <property type="entry name" value="Glycerol uptake facilitator protein"/>
    <property type="match status" value="1"/>
</dbReference>
<evidence type="ECO:0000256" key="8">
    <source>
        <dbReference type="SAM" id="Phobius"/>
    </source>
</evidence>
<evidence type="ECO:0000313" key="10">
    <source>
        <dbReference type="Proteomes" id="UP001301769"/>
    </source>
</evidence>
<evidence type="ECO:0000256" key="1">
    <source>
        <dbReference type="ARBA" id="ARBA00004141"/>
    </source>
</evidence>
<organism evidence="9 10">
    <name type="scientific">Rhypophila decipiens</name>
    <dbReference type="NCBI Taxonomy" id="261697"/>
    <lineage>
        <taxon>Eukaryota</taxon>
        <taxon>Fungi</taxon>
        <taxon>Dikarya</taxon>
        <taxon>Ascomycota</taxon>
        <taxon>Pezizomycotina</taxon>
        <taxon>Sordariomycetes</taxon>
        <taxon>Sordariomycetidae</taxon>
        <taxon>Sordariales</taxon>
        <taxon>Naviculisporaceae</taxon>
        <taxon>Rhypophila</taxon>
    </lineage>
</organism>
<feature type="transmembrane region" description="Helical" evidence="8">
    <location>
        <begin position="109"/>
        <end position="131"/>
    </location>
</feature>